<dbReference type="EMBL" id="LXFE01000215">
    <property type="protein sequence ID" value="OLL26230.1"/>
    <property type="molecule type" value="Genomic_DNA"/>
</dbReference>
<organism evidence="2 3">
    <name type="scientific">Neolecta irregularis (strain DAH-3)</name>
    <dbReference type="NCBI Taxonomy" id="1198029"/>
    <lineage>
        <taxon>Eukaryota</taxon>
        <taxon>Fungi</taxon>
        <taxon>Dikarya</taxon>
        <taxon>Ascomycota</taxon>
        <taxon>Taphrinomycotina</taxon>
        <taxon>Neolectales</taxon>
        <taxon>Neolectaceae</taxon>
        <taxon>Neolecta</taxon>
    </lineage>
</organism>
<keyword evidence="1" id="KW-0472">Membrane</keyword>
<dbReference type="PRINTS" id="PR02070">
    <property type="entry name" value="NGLYCOSEOS1"/>
</dbReference>
<dbReference type="Pfam" id="PF12326">
    <property type="entry name" value="EOS1"/>
    <property type="match status" value="1"/>
</dbReference>
<dbReference type="AlphaFoldDB" id="A0A1U7LU81"/>
<dbReference type="Proteomes" id="UP000186594">
    <property type="component" value="Unassembled WGS sequence"/>
</dbReference>
<protein>
    <submittedName>
        <fullName evidence="2">N-glycosylation protein eos1</fullName>
    </submittedName>
</protein>
<accession>A0A1U7LU81</accession>
<dbReference type="OrthoDB" id="2139606at2759"/>
<name>A0A1U7LU81_NEOID</name>
<evidence type="ECO:0000313" key="2">
    <source>
        <dbReference type="EMBL" id="OLL26230.1"/>
    </source>
</evidence>
<comment type="caution">
    <text evidence="2">The sequence shown here is derived from an EMBL/GenBank/DDBJ whole genome shotgun (WGS) entry which is preliminary data.</text>
</comment>
<proteinExistence type="predicted"/>
<dbReference type="GO" id="GO:0034599">
    <property type="term" value="P:cellular response to oxidative stress"/>
    <property type="evidence" value="ECO:0007669"/>
    <property type="project" value="InterPro"/>
</dbReference>
<sequence length="121" mass="13630">MFANGMLDRWLVRYSPQATIIRLLSLTALNCVITNGITTTISSGYEEFLLPSWIGISCVLTVAYTIQDYITSNVFREPDRKRQLNLKEVAVFGVVPVGFAGFLSLLLALWKIHQLRVKGCY</sequence>
<gene>
    <name evidence="2" type="ORF">NEOLI_002587</name>
</gene>
<dbReference type="PANTHER" id="PTHR28147:SF1">
    <property type="entry name" value="N-GLYCOSYLATION PROTEIN EOS1"/>
    <property type="match status" value="1"/>
</dbReference>
<dbReference type="STRING" id="1198029.A0A1U7LU81"/>
<dbReference type="GO" id="GO:0006487">
    <property type="term" value="P:protein N-linked glycosylation"/>
    <property type="evidence" value="ECO:0007669"/>
    <property type="project" value="TreeGrafter"/>
</dbReference>
<keyword evidence="3" id="KW-1185">Reference proteome</keyword>
<keyword evidence="1" id="KW-1133">Transmembrane helix</keyword>
<keyword evidence="1" id="KW-0812">Transmembrane</keyword>
<feature type="transmembrane region" description="Helical" evidence="1">
    <location>
        <begin position="90"/>
        <end position="110"/>
    </location>
</feature>
<feature type="transmembrane region" description="Helical" evidence="1">
    <location>
        <begin position="20"/>
        <end position="41"/>
    </location>
</feature>
<reference evidence="2 3" key="1">
    <citation type="submission" date="2016-04" db="EMBL/GenBank/DDBJ databases">
        <title>Evolutionary innovation and constraint leading to complex multicellularity in the Ascomycota.</title>
        <authorList>
            <person name="Cisse O."/>
            <person name="Nguyen A."/>
            <person name="Hewitt D.A."/>
            <person name="Jedd G."/>
            <person name="Stajich J.E."/>
        </authorList>
    </citation>
    <scope>NUCLEOTIDE SEQUENCE [LARGE SCALE GENOMIC DNA]</scope>
    <source>
        <strain evidence="2 3">DAH-3</strain>
    </source>
</reference>
<feature type="transmembrane region" description="Helical" evidence="1">
    <location>
        <begin position="48"/>
        <end position="70"/>
    </location>
</feature>
<dbReference type="PANTHER" id="PTHR28147">
    <property type="entry name" value="N-GLYCOSYLATION PROTEIN EOS1"/>
    <property type="match status" value="1"/>
</dbReference>
<dbReference type="GO" id="GO:0005789">
    <property type="term" value="C:endoplasmic reticulum membrane"/>
    <property type="evidence" value="ECO:0007669"/>
    <property type="project" value="InterPro"/>
</dbReference>
<dbReference type="InterPro" id="IPR021100">
    <property type="entry name" value="N-glycosylation_EOS1"/>
</dbReference>
<evidence type="ECO:0000313" key="3">
    <source>
        <dbReference type="Proteomes" id="UP000186594"/>
    </source>
</evidence>
<evidence type="ECO:0000256" key="1">
    <source>
        <dbReference type="SAM" id="Phobius"/>
    </source>
</evidence>